<proteinExistence type="predicted"/>
<dbReference type="InterPro" id="IPR002885">
    <property type="entry name" value="PPR_rpt"/>
</dbReference>
<dbReference type="NCBIfam" id="TIGR00756">
    <property type="entry name" value="PPR"/>
    <property type="match status" value="5"/>
</dbReference>
<dbReference type="SUPFAM" id="SSF48452">
    <property type="entry name" value="TPR-like"/>
    <property type="match status" value="1"/>
</dbReference>
<dbReference type="GO" id="GO:0003723">
    <property type="term" value="F:RNA binding"/>
    <property type="evidence" value="ECO:0007669"/>
    <property type="project" value="InterPro"/>
</dbReference>
<evidence type="ECO:0000256" key="3">
    <source>
        <dbReference type="PROSITE-ProRule" id="PRU00708"/>
    </source>
</evidence>
<dbReference type="InterPro" id="IPR046848">
    <property type="entry name" value="E_motif"/>
</dbReference>
<reference evidence="4" key="1">
    <citation type="submission" date="2020-05" db="EMBL/GenBank/DDBJ databases">
        <title>WGS assembly of Panicum virgatum.</title>
        <authorList>
            <person name="Lovell J.T."/>
            <person name="Jenkins J."/>
            <person name="Shu S."/>
            <person name="Juenger T.E."/>
            <person name="Schmutz J."/>
        </authorList>
    </citation>
    <scope>NUCLEOTIDE SEQUENCE</scope>
    <source>
        <strain evidence="4">AP13</strain>
    </source>
</reference>
<dbReference type="Pfam" id="PF20431">
    <property type="entry name" value="E_motif"/>
    <property type="match status" value="1"/>
</dbReference>
<comment type="caution">
    <text evidence="4">The sequence shown here is derived from an EMBL/GenBank/DDBJ whole genome shotgun (WGS) entry which is preliminary data.</text>
</comment>
<gene>
    <name evidence="4" type="ORF">PVAP13_5NG012616</name>
</gene>
<evidence type="ECO:0000313" key="5">
    <source>
        <dbReference type="Proteomes" id="UP000823388"/>
    </source>
</evidence>
<feature type="repeat" description="PPR" evidence="3">
    <location>
        <begin position="215"/>
        <end position="249"/>
    </location>
</feature>
<keyword evidence="5" id="KW-1185">Reference proteome</keyword>
<accession>A0A8T0S9E1</accession>
<evidence type="ECO:0000256" key="1">
    <source>
        <dbReference type="ARBA" id="ARBA00022737"/>
    </source>
</evidence>
<dbReference type="Pfam" id="PF13812">
    <property type="entry name" value="PPR_3"/>
    <property type="match status" value="1"/>
</dbReference>
<dbReference type="FunFam" id="1.25.40.10:FF:000090">
    <property type="entry name" value="Pentatricopeptide repeat-containing protein, chloroplastic"/>
    <property type="match status" value="1"/>
</dbReference>
<dbReference type="EMBL" id="CM029046">
    <property type="protein sequence ID" value="KAG2593775.1"/>
    <property type="molecule type" value="Genomic_DNA"/>
</dbReference>
<feature type="repeat" description="PPR" evidence="3">
    <location>
        <begin position="347"/>
        <end position="381"/>
    </location>
</feature>
<dbReference type="Gene3D" id="1.25.40.10">
    <property type="entry name" value="Tetratricopeptide repeat domain"/>
    <property type="match status" value="3"/>
</dbReference>
<keyword evidence="2" id="KW-0809">Transit peptide</keyword>
<dbReference type="Pfam" id="PF01535">
    <property type="entry name" value="PPR"/>
    <property type="match status" value="6"/>
</dbReference>
<dbReference type="InterPro" id="IPR046960">
    <property type="entry name" value="PPR_At4g14850-like_plant"/>
</dbReference>
<dbReference type="PANTHER" id="PTHR47926:SF509">
    <property type="entry name" value="(WILD MALAYSIAN BANANA) HYPOTHETICAL PROTEIN"/>
    <property type="match status" value="1"/>
</dbReference>
<dbReference type="Proteomes" id="UP000823388">
    <property type="component" value="Chromosome 5N"/>
</dbReference>
<dbReference type="GO" id="GO:0009451">
    <property type="term" value="P:RNA modification"/>
    <property type="evidence" value="ECO:0007669"/>
    <property type="project" value="InterPro"/>
</dbReference>
<organism evidence="4 5">
    <name type="scientific">Panicum virgatum</name>
    <name type="common">Blackwell switchgrass</name>
    <dbReference type="NCBI Taxonomy" id="38727"/>
    <lineage>
        <taxon>Eukaryota</taxon>
        <taxon>Viridiplantae</taxon>
        <taxon>Streptophyta</taxon>
        <taxon>Embryophyta</taxon>
        <taxon>Tracheophyta</taxon>
        <taxon>Spermatophyta</taxon>
        <taxon>Magnoliopsida</taxon>
        <taxon>Liliopsida</taxon>
        <taxon>Poales</taxon>
        <taxon>Poaceae</taxon>
        <taxon>PACMAD clade</taxon>
        <taxon>Panicoideae</taxon>
        <taxon>Panicodae</taxon>
        <taxon>Paniceae</taxon>
        <taxon>Panicinae</taxon>
        <taxon>Panicum</taxon>
        <taxon>Panicum sect. Hiantes</taxon>
    </lineage>
</organism>
<name>A0A8T0S9E1_PANVG</name>
<dbReference type="InterPro" id="IPR011990">
    <property type="entry name" value="TPR-like_helical_dom_sf"/>
</dbReference>
<evidence type="ECO:0000313" key="4">
    <source>
        <dbReference type="EMBL" id="KAG2593775.1"/>
    </source>
</evidence>
<sequence>MSTRDAMAPWHLAPLDRIARGALPSDHPPPPPAALHAHLLRSQAAATEPALIRSLMNRAISRLAKPRPRAALGLLLLMPRLPVSPDHFTLPFALNAAALLRILPLGASLHAVAIRLGLLPLRLPVANALVDLYAKCEDFPAAHAALADIPAPDAVSFNSLLCAHARNASVASAESLFTAMPSRTYVSWNAMVVVYVNAGDLVSSRRVFDEMPTRDMTSWTVLIVGYCKRGLVQDARELFDKMPEKNLVAWAAMINGYAQTGRPKAVLAFFRKLESAGFEPDAATMVGVISAVAQMGSTDLAVWVGAYVDRKKIERNVKILTALVDMHAKCGNVEQALNAFREIAQPDAYPYTALISGLATHGHAKLSLQVFERMQAHAILPDPITFVGVLTACSHAGLVDKGLVYWEAMVRDYGIEHCADHYACVVDMLGRAGRIEEAFEMVQKMPMGPHPGALGALLSACKTYDNVEIAEIVANKLFELEPGNTGNYILLSNIYAGKELWEEAERVRSLMRTKLPFKKPGSIWVEDRQREHAKMSVMAENQLK</sequence>
<evidence type="ECO:0008006" key="6">
    <source>
        <dbReference type="Google" id="ProtNLM"/>
    </source>
</evidence>
<dbReference type="AlphaFoldDB" id="A0A8T0S9E1"/>
<dbReference type="PANTHER" id="PTHR47926">
    <property type="entry name" value="PENTATRICOPEPTIDE REPEAT-CONTAINING PROTEIN"/>
    <property type="match status" value="1"/>
</dbReference>
<dbReference type="OrthoDB" id="185373at2759"/>
<feature type="repeat" description="PPR" evidence="3">
    <location>
        <begin position="153"/>
        <end position="187"/>
    </location>
</feature>
<keyword evidence="1" id="KW-0677">Repeat</keyword>
<dbReference type="PROSITE" id="PS51375">
    <property type="entry name" value="PPR"/>
    <property type="match status" value="3"/>
</dbReference>
<protein>
    <recommendedName>
        <fullName evidence="6">Pentatricopeptide repeat-containing protein</fullName>
    </recommendedName>
</protein>
<evidence type="ECO:0000256" key="2">
    <source>
        <dbReference type="ARBA" id="ARBA00022946"/>
    </source>
</evidence>